<sequence>MKDGDDMFSEEAIAASEKALQRYVSSLESLNNPTEKAILKKVKEVVIEFNRLNDEYDYFIETLEREELYEFIDGKAREAGLEPDEDITEEWREW</sequence>
<keyword evidence="2" id="KW-1185">Reference proteome</keyword>
<dbReference type="Proteomes" id="UP001303324">
    <property type="component" value="Chromosome"/>
</dbReference>
<accession>A0ABY9VTK5</accession>
<dbReference type="RefSeq" id="WP_311076230.1">
    <property type="nucleotide sequence ID" value="NZ_CP134494.1"/>
</dbReference>
<protein>
    <submittedName>
        <fullName evidence="1">Uncharacterized protein</fullName>
    </submittedName>
</protein>
<organism evidence="1 2">
    <name type="scientific">Mesobacillus jeotgali</name>
    <dbReference type="NCBI Taxonomy" id="129985"/>
    <lineage>
        <taxon>Bacteria</taxon>
        <taxon>Bacillati</taxon>
        <taxon>Bacillota</taxon>
        <taxon>Bacilli</taxon>
        <taxon>Bacillales</taxon>
        <taxon>Bacillaceae</taxon>
        <taxon>Mesobacillus</taxon>
    </lineage>
</organism>
<proteinExistence type="predicted"/>
<evidence type="ECO:0000313" key="1">
    <source>
        <dbReference type="EMBL" id="WNF25097.1"/>
    </source>
</evidence>
<gene>
    <name evidence="1" type="ORF">RH061_01835</name>
</gene>
<reference evidence="1 2" key="1">
    <citation type="submission" date="2023-09" db="EMBL/GenBank/DDBJ databases">
        <title>Microbial mechanism of fulvic acid promoting antimony reduction mineralization in rice fields.</title>
        <authorList>
            <person name="Chen G."/>
            <person name="Lan J."/>
        </authorList>
    </citation>
    <scope>NUCLEOTIDE SEQUENCE [LARGE SCALE GENOMIC DNA]</scope>
    <source>
        <strain evidence="1 2">PS1</strain>
    </source>
</reference>
<name>A0ABY9VTK5_9BACI</name>
<evidence type="ECO:0000313" key="2">
    <source>
        <dbReference type="Proteomes" id="UP001303324"/>
    </source>
</evidence>
<dbReference type="EMBL" id="CP134494">
    <property type="protein sequence ID" value="WNF25097.1"/>
    <property type="molecule type" value="Genomic_DNA"/>
</dbReference>